<dbReference type="Gene3D" id="3.20.20.140">
    <property type="entry name" value="Metal-dependent hydrolases"/>
    <property type="match status" value="1"/>
</dbReference>
<dbReference type="PANTHER" id="PTHR32027">
    <property type="entry name" value="CYTOSINE DEAMINASE"/>
    <property type="match status" value="1"/>
</dbReference>
<accession>A0A5D4U3Z0</accession>
<dbReference type="InterPro" id="IPR052349">
    <property type="entry name" value="Metallo-hydrolase_Enzymes"/>
</dbReference>
<proteinExistence type="predicted"/>
<dbReference type="InterPro" id="IPR013108">
    <property type="entry name" value="Amidohydro_3"/>
</dbReference>
<dbReference type="InterPro" id="IPR032466">
    <property type="entry name" value="Metal_Hydrolase"/>
</dbReference>
<dbReference type="CDD" id="cd01293">
    <property type="entry name" value="Bact_CD"/>
    <property type="match status" value="1"/>
</dbReference>
<keyword evidence="2" id="KW-0378">Hydrolase</keyword>
<comment type="caution">
    <text evidence="2">The sequence shown here is derived from an EMBL/GenBank/DDBJ whole genome shotgun (WGS) entry which is preliminary data.</text>
</comment>
<dbReference type="NCBIfam" id="NF005312">
    <property type="entry name" value="PRK06846.1"/>
    <property type="match status" value="1"/>
</dbReference>
<dbReference type="AlphaFoldDB" id="A0A5D4U3Z0"/>
<dbReference type="PANTHER" id="PTHR32027:SF9">
    <property type="entry name" value="BLL3847 PROTEIN"/>
    <property type="match status" value="1"/>
</dbReference>
<organism evidence="2 3">
    <name type="scientific">Rossellomorea aquimaris</name>
    <dbReference type="NCBI Taxonomy" id="189382"/>
    <lineage>
        <taxon>Bacteria</taxon>
        <taxon>Bacillati</taxon>
        <taxon>Bacillota</taxon>
        <taxon>Bacilli</taxon>
        <taxon>Bacillales</taxon>
        <taxon>Bacillaceae</taxon>
        <taxon>Rossellomorea</taxon>
    </lineage>
</organism>
<dbReference type="Gene3D" id="2.30.40.10">
    <property type="entry name" value="Urease, subunit C, domain 1"/>
    <property type="match status" value="1"/>
</dbReference>
<dbReference type="InterPro" id="IPR011059">
    <property type="entry name" value="Metal-dep_hydrolase_composite"/>
</dbReference>
<name>A0A5D4U3Z0_9BACI</name>
<feature type="domain" description="Amidohydrolase 3" evidence="1">
    <location>
        <begin position="59"/>
        <end position="405"/>
    </location>
</feature>
<dbReference type="GO" id="GO:0016814">
    <property type="term" value="F:hydrolase activity, acting on carbon-nitrogen (but not peptide) bonds, in cyclic amidines"/>
    <property type="evidence" value="ECO:0007669"/>
    <property type="project" value="TreeGrafter"/>
</dbReference>
<evidence type="ECO:0000259" key="1">
    <source>
        <dbReference type="Pfam" id="PF07969"/>
    </source>
</evidence>
<gene>
    <name evidence="2" type="ORF">FZC85_04050</name>
</gene>
<evidence type="ECO:0000313" key="2">
    <source>
        <dbReference type="EMBL" id="TYS88602.1"/>
    </source>
</evidence>
<protein>
    <submittedName>
        <fullName evidence="2">Amidohydrolase family protein</fullName>
    </submittedName>
</protein>
<sequence>MGDVSMIWLKNVKLEVGNMENGGMTETKTELFHLGVKEGKIVQQLSHTQSIPETADVIYDVKGHLAIPTFKEMHNHLDKTYLTLGWKATKPVKNLKERLQFEAEELTELAPTTKQRAKRMIDEILSNGSTHIRTHVNIDPYIGLKNLEGVIEALDDYKHAVTADIIAFPQHGLLRDSVPTLMREAMRNGATMVGGLDPAGIDRSIEKSLYETMNIATEFNVDVDIHLHDSGHVGTYTIDKWMDMVEESNWQNRTAISHAFCIREVPEVKQIELAERLRGNGVSIMSTIPLTKSLPPIQLLDDHGVKVHLGCDGFYDSWSPLGHGDVLEKVYKYGQVTRRSDEVSLRDSLKWITGGTTALTKTGEYKWPKVEDDASFIFVDAASSAEVVARRPKRLAVMNKGKVVYGSLWSTHELVK</sequence>
<dbReference type="EMBL" id="VTEZ01000001">
    <property type="protein sequence ID" value="TYS88602.1"/>
    <property type="molecule type" value="Genomic_DNA"/>
</dbReference>
<dbReference type="SUPFAM" id="SSF51556">
    <property type="entry name" value="Metallo-dependent hydrolases"/>
    <property type="match status" value="1"/>
</dbReference>
<reference evidence="2 3" key="1">
    <citation type="submission" date="2019-08" db="EMBL/GenBank/DDBJ databases">
        <title>Bacillus genomes from the desert of Cuatro Cienegas, Coahuila.</title>
        <authorList>
            <person name="Olmedo-Alvarez G."/>
        </authorList>
    </citation>
    <scope>NUCLEOTIDE SEQUENCE [LARGE SCALE GENOMIC DNA]</scope>
    <source>
        <strain evidence="2 3">CH87b_3T</strain>
    </source>
</reference>
<dbReference type="OrthoDB" id="9815027at2"/>
<dbReference type="Pfam" id="PF07969">
    <property type="entry name" value="Amidohydro_3"/>
    <property type="match status" value="1"/>
</dbReference>
<evidence type="ECO:0000313" key="3">
    <source>
        <dbReference type="Proteomes" id="UP000324269"/>
    </source>
</evidence>
<dbReference type="Proteomes" id="UP000324269">
    <property type="component" value="Unassembled WGS sequence"/>
</dbReference>